<organism evidence="1">
    <name type="scientific">Arundo donax</name>
    <name type="common">Giant reed</name>
    <name type="synonym">Donax arundinaceus</name>
    <dbReference type="NCBI Taxonomy" id="35708"/>
    <lineage>
        <taxon>Eukaryota</taxon>
        <taxon>Viridiplantae</taxon>
        <taxon>Streptophyta</taxon>
        <taxon>Embryophyta</taxon>
        <taxon>Tracheophyta</taxon>
        <taxon>Spermatophyta</taxon>
        <taxon>Magnoliopsida</taxon>
        <taxon>Liliopsida</taxon>
        <taxon>Poales</taxon>
        <taxon>Poaceae</taxon>
        <taxon>PACMAD clade</taxon>
        <taxon>Arundinoideae</taxon>
        <taxon>Arundineae</taxon>
        <taxon>Arundo</taxon>
    </lineage>
</organism>
<proteinExistence type="predicted"/>
<dbReference type="AlphaFoldDB" id="A0A0A8Y0F7"/>
<reference evidence="1" key="2">
    <citation type="journal article" date="2015" name="Data Brief">
        <title>Shoot transcriptome of the giant reed, Arundo donax.</title>
        <authorList>
            <person name="Barrero R.A."/>
            <person name="Guerrero F.D."/>
            <person name="Moolhuijzen P."/>
            <person name="Goolsby J.A."/>
            <person name="Tidwell J."/>
            <person name="Bellgard S.E."/>
            <person name="Bellgard M.I."/>
        </authorList>
    </citation>
    <scope>NUCLEOTIDE SEQUENCE</scope>
    <source>
        <tissue evidence="1">Shoot tissue taken approximately 20 cm above the soil surface</tissue>
    </source>
</reference>
<reference evidence="1" key="1">
    <citation type="submission" date="2014-09" db="EMBL/GenBank/DDBJ databases">
        <authorList>
            <person name="Magalhaes I.L.F."/>
            <person name="Oliveira U."/>
            <person name="Santos F.R."/>
            <person name="Vidigal T.H.D.A."/>
            <person name="Brescovit A.D."/>
            <person name="Santos A.J."/>
        </authorList>
    </citation>
    <scope>NUCLEOTIDE SEQUENCE</scope>
    <source>
        <tissue evidence="1">Shoot tissue taken approximately 20 cm above the soil surface</tissue>
    </source>
</reference>
<accession>A0A0A8Y0F7</accession>
<sequence length="33" mass="3762">MTNEIIWPDTATIVFLNTYYKTAKIVVSISKSN</sequence>
<dbReference type="EMBL" id="GBRH01279352">
    <property type="protein sequence ID" value="JAD18543.1"/>
    <property type="molecule type" value="Transcribed_RNA"/>
</dbReference>
<protein>
    <submittedName>
        <fullName evidence="1">Uncharacterized protein</fullName>
    </submittedName>
</protein>
<name>A0A0A8Y0F7_ARUDO</name>
<evidence type="ECO:0000313" key="1">
    <source>
        <dbReference type="EMBL" id="JAD18543.1"/>
    </source>
</evidence>